<comment type="caution">
    <text evidence="2">The sequence shown here is derived from an EMBL/GenBank/DDBJ whole genome shotgun (WGS) entry which is preliminary data.</text>
</comment>
<dbReference type="Proteomes" id="UP000680865">
    <property type="component" value="Unassembled WGS sequence"/>
</dbReference>
<keyword evidence="3" id="KW-1185">Reference proteome</keyword>
<organism evidence="2 3">
    <name type="scientific">Winogradskya consettensis</name>
    <dbReference type="NCBI Taxonomy" id="113560"/>
    <lineage>
        <taxon>Bacteria</taxon>
        <taxon>Bacillati</taxon>
        <taxon>Actinomycetota</taxon>
        <taxon>Actinomycetes</taxon>
        <taxon>Micromonosporales</taxon>
        <taxon>Micromonosporaceae</taxon>
        <taxon>Winogradskya</taxon>
    </lineage>
</organism>
<proteinExistence type="predicted"/>
<dbReference type="InterPro" id="IPR025139">
    <property type="entry name" value="DUF4062"/>
</dbReference>
<dbReference type="RefSeq" id="WP_212999894.1">
    <property type="nucleotide sequence ID" value="NZ_BAAATW010000005.1"/>
</dbReference>
<reference evidence="2" key="1">
    <citation type="submission" date="2021-03" db="EMBL/GenBank/DDBJ databases">
        <title>Whole genome shotgun sequence of Actinoplanes consettensis NBRC 14913.</title>
        <authorList>
            <person name="Komaki H."/>
            <person name="Tamura T."/>
        </authorList>
    </citation>
    <scope>NUCLEOTIDE SEQUENCE</scope>
    <source>
        <strain evidence="2">NBRC 14913</strain>
    </source>
</reference>
<dbReference type="AlphaFoldDB" id="A0A919VV22"/>
<dbReference type="Pfam" id="PF13271">
    <property type="entry name" value="DUF4062"/>
    <property type="match status" value="1"/>
</dbReference>
<evidence type="ECO:0000313" key="2">
    <source>
        <dbReference type="EMBL" id="GIM76887.1"/>
    </source>
</evidence>
<dbReference type="EMBL" id="BOQP01000028">
    <property type="protein sequence ID" value="GIM76887.1"/>
    <property type="molecule type" value="Genomic_DNA"/>
</dbReference>
<accession>A0A919VV22</accession>
<name>A0A919VV22_9ACTN</name>
<sequence length="796" mass="87562">MSELSRSMMVFVASPSDVAEERAVVRRAADAVNTLMGDSVGVTLQVRGWEEVQPDYGRPQGLINPLVERCDIFVGIMSRRWGSPSGTHTSGFEEEFEGALTRRVTDGQLTIGMFFKKVGPEFLADPGPELSKVQAFKKKLQDERIVLYHDFNSAEELESALLKFFMRQLVTVRQIAGSQAPEGAEVDTAPAPTHTGAEFDDAKAQLGEVLSSFNNLVAGRVAGSLDADRLLLFSLSINREKGLIPAHAANRLYKRRAELALAGGERKAWMRSFAADASNSRNTGWGRTIPGWYFIRPNTDDQIDIFGESIMEVAIEGNAAVASGAILLLENLKLRPESLWIRRPTGAASPSSPKQDVDVSEDHLKIVGNWQRLIGSGGMGDGIASYLFTMAETGDSTFLHTLQEHFVDPDVKLVIAALLDSLEGHFDPLVGLIALRYRTPDWLLSSLLQKISSLSTESLETLTSISAASTPLRVEAFREIIRRGALNSSTLQSVLKVGEADIQAGILDALRQLEYPAIELLGKIDEKEVNADLRFLLMALSNSVESLRMQINTPISGFDAWEALAWKLGNEFRSEARELLDTDAAQLTEPLAGLEGVEKVNGVLEYLKARARRAAISVLASLPPEHREEGDVDRVRNEIAREFWLTHLDAVAALAVMGDSSDIDLILAFAKDIYPEEKRRDVMTKSIRFGGLDSARRLSDDDDRINARIGVATLAASGDVTGEELIDLLYHPDGPIRVMAVEGLRRRWDVADLARLLDEYADRTGESHYYNVIAELDRIVYAPVQISKQEAVVPLA</sequence>
<feature type="domain" description="DUF4062" evidence="1">
    <location>
        <begin position="10"/>
        <end position="99"/>
    </location>
</feature>
<protein>
    <recommendedName>
        <fullName evidence="1">DUF4062 domain-containing protein</fullName>
    </recommendedName>
</protein>
<evidence type="ECO:0000259" key="1">
    <source>
        <dbReference type="Pfam" id="PF13271"/>
    </source>
</evidence>
<gene>
    <name evidence="2" type="ORF">Aco04nite_52670</name>
</gene>
<evidence type="ECO:0000313" key="3">
    <source>
        <dbReference type="Proteomes" id="UP000680865"/>
    </source>
</evidence>